<evidence type="ECO:0000313" key="2">
    <source>
        <dbReference type="Proteomes" id="UP000266723"/>
    </source>
</evidence>
<dbReference type="Proteomes" id="UP000266723">
    <property type="component" value="Unassembled WGS sequence"/>
</dbReference>
<accession>A0ABQ7D8Q6</accession>
<sequence length="130" mass="14394">MRSFQLGHPPNWTGPARRMAELVALSIQPGHPPNWTGPARRMAELVARLIQLGHPPNLTDPPGRMAELVAHSIHLGHPPGCPRVRSSSAIRRAGLFVFSSGVRLSLKLTLGNFYRECVEKISVRKCDFRS</sequence>
<evidence type="ECO:0000313" key="1">
    <source>
        <dbReference type="EMBL" id="KAF3568886.1"/>
    </source>
</evidence>
<name>A0ABQ7D8Q6_BRACR</name>
<comment type="caution">
    <text evidence="1">The sequence shown here is derived from an EMBL/GenBank/DDBJ whole genome shotgun (WGS) entry which is preliminary data.</text>
</comment>
<dbReference type="EMBL" id="QGKV02000759">
    <property type="protein sequence ID" value="KAF3568886.1"/>
    <property type="molecule type" value="Genomic_DNA"/>
</dbReference>
<proteinExistence type="predicted"/>
<reference evidence="1 2" key="1">
    <citation type="journal article" date="2020" name="BMC Genomics">
        <title>Intraspecific diversification of the crop wild relative Brassica cretica Lam. using demographic model selection.</title>
        <authorList>
            <person name="Kioukis A."/>
            <person name="Michalopoulou V.A."/>
            <person name="Briers L."/>
            <person name="Pirintsos S."/>
            <person name="Studholme D.J."/>
            <person name="Pavlidis P."/>
            <person name="Sarris P.F."/>
        </authorList>
    </citation>
    <scope>NUCLEOTIDE SEQUENCE [LARGE SCALE GENOMIC DNA]</scope>
    <source>
        <strain evidence="2">cv. PFS-1207/04</strain>
    </source>
</reference>
<organism evidence="1 2">
    <name type="scientific">Brassica cretica</name>
    <name type="common">Mustard</name>
    <dbReference type="NCBI Taxonomy" id="69181"/>
    <lineage>
        <taxon>Eukaryota</taxon>
        <taxon>Viridiplantae</taxon>
        <taxon>Streptophyta</taxon>
        <taxon>Embryophyta</taxon>
        <taxon>Tracheophyta</taxon>
        <taxon>Spermatophyta</taxon>
        <taxon>Magnoliopsida</taxon>
        <taxon>eudicotyledons</taxon>
        <taxon>Gunneridae</taxon>
        <taxon>Pentapetalae</taxon>
        <taxon>rosids</taxon>
        <taxon>malvids</taxon>
        <taxon>Brassicales</taxon>
        <taxon>Brassicaceae</taxon>
        <taxon>Brassiceae</taxon>
        <taxon>Brassica</taxon>
    </lineage>
</organism>
<gene>
    <name evidence="1" type="ORF">DY000_02015759</name>
</gene>
<keyword evidence="2" id="KW-1185">Reference proteome</keyword>
<protein>
    <submittedName>
        <fullName evidence="1">Uncharacterized protein</fullName>
    </submittedName>
</protein>